<dbReference type="Proteomes" id="UP000029507">
    <property type="component" value="Chromosome"/>
</dbReference>
<keyword evidence="1" id="KW-0812">Transmembrane</keyword>
<dbReference type="AlphaFoldDB" id="A0A089N1P3"/>
<name>A0A089N1P3_9BACL</name>
<dbReference type="OrthoDB" id="2925556at2"/>
<evidence type="ECO:0000313" key="2">
    <source>
        <dbReference type="EMBL" id="AIQ62634.1"/>
    </source>
</evidence>
<reference evidence="2 3" key="1">
    <citation type="submission" date="2014-08" db="EMBL/GenBank/DDBJ databases">
        <title>Comparative genomics of the Paenibacillus odorifer group.</title>
        <authorList>
            <person name="den Bakker H.C."/>
            <person name="Tsai Y.-C."/>
            <person name="Martin N."/>
            <person name="Korlach J."/>
            <person name="Wiedmann M."/>
        </authorList>
    </citation>
    <scope>NUCLEOTIDE SEQUENCE [LARGE SCALE GENOMIC DNA]</scope>
    <source>
        <strain evidence="2 3">DSM 14472</strain>
    </source>
</reference>
<dbReference type="RefSeq" id="WP_038693953.1">
    <property type="nucleotide sequence ID" value="NZ_CP009286.1"/>
</dbReference>
<feature type="transmembrane region" description="Helical" evidence="1">
    <location>
        <begin position="86"/>
        <end position="103"/>
    </location>
</feature>
<dbReference type="STRING" id="169760.PSTEL_05495"/>
<evidence type="ECO:0000256" key="1">
    <source>
        <dbReference type="SAM" id="Phobius"/>
    </source>
</evidence>
<dbReference type="EMBL" id="CP009286">
    <property type="protein sequence ID" value="AIQ62634.1"/>
    <property type="molecule type" value="Genomic_DNA"/>
</dbReference>
<accession>A0A089N1P3</accession>
<sequence>MAKKKPAVLRPFRRPLHSFDRLRVCTRCGTYTALPGDRCGHCGRSALALVEARAAALVGRRMMYTRLLVALLALAAAYFAADTLQLSLSLAAGVILLLALSAAQRRARPAENVRRLDELFRRNIDRIREGLELNRQEAVSVLRENDTLAYEKLREIAVLLRGDRVARQRIALLHGFRLRKDMDLEMESLLLKDFEPLLAEYIGEVARLRRELIKDRTFRYVIRYEAQIAEMKEGAAILALVAGAAVRLKRYALLYSGFIGRYVHLLPRDRFLRLHQLISSNPHEAWNGLDAKVMHIADAKYRWDPELGSSISDT</sequence>
<dbReference type="HOGENOM" id="CLU_890941_0_0_9"/>
<dbReference type="KEGG" id="pste:PSTEL_05495"/>
<organism evidence="2 3">
    <name type="scientific">Paenibacillus stellifer</name>
    <dbReference type="NCBI Taxonomy" id="169760"/>
    <lineage>
        <taxon>Bacteria</taxon>
        <taxon>Bacillati</taxon>
        <taxon>Bacillota</taxon>
        <taxon>Bacilli</taxon>
        <taxon>Bacillales</taxon>
        <taxon>Paenibacillaceae</taxon>
        <taxon>Paenibacillus</taxon>
    </lineage>
</organism>
<feature type="transmembrane region" description="Helical" evidence="1">
    <location>
        <begin position="63"/>
        <end position="80"/>
    </location>
</feature>
<keyword evidence="1" id="KW-0472">Membrane</keyword>
<keyword evidence="3" id="KW-1185">Reference proteome</keyword>
<protein>
    <submittedName>
        <fullName evidence="2">Uncharacterized protein</fullName>
    </submittedName>
</protein>
<gene>
    <name evidence="2" type="ORF">PSTEL_05495</name>
</gene>
<proteinExistence type="predicted"/>
<keyword evidence="1" id="KW-1133">Transmembrane helix</keyword>
<evidence type="ECO:0000313" key="3">
    <source>
        <dbReference type="Proteomes" id="UP000029507"/>
    </source>
</evidence>